<keyword evidence="17" id="KW-1133">Transmembrane helix</keyword>
<dbReference type="PANTHER" id="PTHR11538:SF40">
    <property type="entry name" value="PHENYLALANINE--TRNA LIGASE ALPHA SUBUNIT"/>
    <property type="match status" value="1"/>
</dbReference>
<evidence type="ECO:0000256" key="2">
    <source>
        <dbReference type="ARBA" id="ARBA00004496"/>
    </source>
</evidence>
<evidence type="ECO:0000256" key="10">
    <source>
        <dbReference type="ARBA" id="ARBA00022840"/>
    </source>
</evidence>
<keyword evidence="7 19" id="KW-0436">Ligase</keyword>
<evidence type="ECO:0000259" key="18">
    <source>
        <dbReference type="PROSITE" id="PS50862"/>
    </source>
</evidence>
<dbReference type="Pfam" id="PF01409">
    <property type="entry name" value="tRNA-synt_2d"/>
    <property type="match status" value="1"/>
</dbReference>
<dbReference type="InterPro" id="IPR006195">
    <property type="entry name" value="aa-tRNA-synth_II"/>
</dbReference>
<comment type="similarity">
    <text evidence="3">Belongs to the class-II aminoacyl-tRNA synthetase family. Phe-tRNA synthetase alpha subunit type 2 subfamily.</text>
</comment>
<sequence length="522" mass="59477">MSAELQTQLLHILDKDGSISNTSDLKIEGLDQLDVFSALKSLESKQMVEFASIDKELWVLTAEGTDIVKLGSHEARVFDSVPEGSEGITIADLAAKLGPSAKIGQGKAFQKKWVAKQGDRLVRLVSSITDTTKADLQFIQQNGIHEKNDVLKDLKRRKLCDKTFYFLNLSYLIFYLPISKILSYSVKKGLNFSTVIEKQATDLTSEMIQSGSWKTEKFKEYNFEAAGLPSKGGYLHPLLKVREEFQQIFFDMGFEEMPTYNYVESSFWNFDALFIPQQHPARDLQDTFFIKDPAKATELPDFYKTVQKVHESGGYGSIGYRHKWNYEEAQKLVLRTHTTAVTGFMLHKLAKEFKPFKPLKMFSIDRVFRNESVDATHLAEFHQVEGIIADKDINLASLISFMDTFFGKMGIKNIQFKPTYNPYTEPSMEIFSWHEGFGKWVEIGNSGLFRPELLRSLGVDPGVRVIGFGLSLERPTMIKYGINNIRSLVGHKIDLNMVEKNPICRLEKDSSSRAFEHIFIED</sequence>
<dbReference type="GO" id="GO:0005524">
    <property type="term" value="F:ATP binding"/>
    <property type="evidence" value="ECO:0007669"/>
    <property type="project" value="UniProtKB-KW"/>
</dbReference>
<dbReference type="GO" id="GO:0000049">
    <property type="term" value="F:tRNA binding"/>
    <property type="evidence" value="ECO:0007669"/>
    <property type="project" value="InterPro"/>
</dbReference>
<dbReference type="InterPro" id="IPR002319">
    <property type="entry name" value="Phenylalanyl-tRNA_Synthase"/>
</dbReference>
<protein>
    <recommendedName>
        <fullName evidence="16">Probable phenylalanine--tRNA ligase alpha subunit</fullName>
        <ecNumber evidence="5">6.1.1.20</ecNumber>
    </recommendedName>
    <alternativeName>
        <fullName evidence="14">Phenylalanyl-tRNA synthetase alpha subunit</fullName>
    </alternativeName>
</protein>
<keyword evidence="13" id="KW-0030">Aminoacyl-tRNA synthetase</keyword>
<dbReference type="InterPro" id="IPR004529">
    <property type="entry name" value="Phe-tRNA-synth_IIc_asu"/>
</dbReference>
<evidence type="ECO:0000256" key="15">
    <source>
        <dbReference type="ARBA" id="ARBA00049255"/>
    </source>
</evidence>
<reference evidence="20" key="1">
    <citation type="submission" date="2017-01" db="EMBL/GenBank/DDBJ databases">
        <authorList>
            <person name="Wang Y."/>
            <person name="White M."/>
            <person name="Kvist S."/>
            <person name="Moncalvo J.-M."/>
        </authorList>
    </citation>
    <scope>NUCLEOTIDE SEQUENCE [LARGE SCALE GENOMIC DNA]</scope>
    <source>
        <strain evidence="20">ID-206-W2</strain>
    </source>
</reference>
<keyword evidence="8" id="KW-0479">Metal-binding</keyword>
<comment type="subunit">
    <text evidence="4">Tetramer of two alpha and two beta subunits.</text>
</comment>
<dbReference type="NCBIfam" id="TIGR00468">
    <property type="entry name" value="pheS"/>
    <property type="match status" value="1"/>
</dbReference>
<dbReference type="GO" id="GO:0046872">
    <property type="term" value="F:metal ion binding"/>
    <property type="evidence" value="ECO:0007669"/>
    <property type="project" value="UniProtKB-KW"/>
</dbReference>
<dbReference type="Gene3D" id="1.10.10.2330">
    <property type="match status" value="1"/>
</dbReference>
<keyword evidence="11" id="KW-0460">Magnesium</keyword>
<evidence type="ECO:0000256" key="7">
    <source>
        <dbReference type="ARBA" id="ARBA00022598"/>
    </source>
</evidence>
<proteinExistence type="inferred from homology"/>
<evidence type="ECO:0000256" key="12">
    <source>
        <dbReference type="ARBA" id="ARBA00022917"/>
    </source>
</evidence>
<keyword evidence="10" id="KW-0067">ATP-binding</keyword>
<evidence type="ECO:0000256" key="3">
    <source>
        <dbReference type="ARBA" id="ARBA00006703"/>
    </source>
</evidence>
<dbReference type="CDD" id="cd00496">
    <property type="entry name" value="PheRS_alpha_core"/>
    <property type="match status" value="1"/>
</dbReference>
<dbReference type="GO" id="GO:0006432">
    <property type="term" value="P:phenylalanyl-tRNA aminoacylation"/>
    <property type="evidence" value="ECO:0007669"/>
    <property type="project" value="InterPro"/>
</dbReference>
<dbReference type="OrthoDB" id="238316at2759"/>
<evidence type="ECO:0000256" key="8">
    <source>
        <dbReference type="ARBA" id="ARBA00022723"/>
    </source>
</evidence>
<dbReference type="FunFam" id="3.30.930.10:FF:000178">
    <property type="entry name" value="Phenylalanyl-tRNA synthetase subunit alpha"/>
    <property type="match status" value="1"/>
</dbReference>
<keyword evidence="17" id="KW-0472">Membrane</keyword>
<comment type="caution">
    <text evidence="19">The sequence shown here is derived from an EMBL/GenBank/DDBJ whole genome shotgun (WGS) entry which is preliminary data.</text>
</comment>
<feature type="domain" description="Aminoacyl-transfer RNA synthetases class-II family profile" evidence="18">
    <location>
        <begin position="358"/>
        <end position="502"/>
    </location>
</feature>
<dbReference type="EC" id="6.1.1.20" evidence="5"/>
<dbReference type="GO" id="GO:0009328">
    <property type="term" value="C:phenylalanine-tRNA ligase complex"/>
    <property type="evidence" value="ECO:0007669"/>
    <property type="project" value="TreeGrafter"/>
</dbReference>
<evidence type="ECO:0000256" key="6">
    <source>
        <dbReference type="ARBA" id="ARBA00022490"/>
    </source>
</evidence>
<keyword evidence="6" id="KW-0963">Cytoplasm</keyword>
<dbReference type="GO" id="GO:0004826">
    <property type="term" value="F:phenylalanine-tRNA ligase activity"/>
    <property type="evidence" value="ECO:0007669"/>
    <property type="project" value="UniProtKB-EC"/>
</dbReference>
<dbReference type="EMBL" id="LSSM01000490">
    <property type="protein sequence ID" value="OMJ28744.1"/>
    <property type="molecule type" value="Genomic_DNA"/>
</dbReference>
<dbReference type="Pfam" id="PF18553">
    <property type="entry name" value="PheRS_DBD3"/>
    <property type="match status" value="1"/>
</dbReference>
<evidence type="ECO:0000256" key="16">
    <source>
        <dbReference type="ARBA" id="ARBA00071799"/>
    </source>
</evidence>
<dbReference type="InterPro" id="IPR040725">
    <property type="entry name" value="PheRS_DBD3"/>
</dbReference>
<keyword evidence="20" id="KW-1185">Reference proteome</keyword>
<name>A0A1R1YPC6_9FUNG</name>
<dbReference type="SUPFAM" id="SSF55681">
    <property type="entry name" value="Class II aaRS and biotin synthetases"/>
    <property type="match status" value="1"/>
</dbReference>
<feature type="transmembrane region" description="Helical" evidence="17">
    <location>
        <begin position="164"/>
        <end position="186"/>
    </location>
</feature>
<evidence type="ECO:0000256" key="1">
    <source>
        <dbReference type="ARBA" id="ARBA00001946"/>
    </source>
</evidence>
<organism evidence="19 20">
    <name type="scientific">Smittium culicis</name>
    <dbReference type="NCBI Taxonomy" id="133412"/>
    <lineage>
        <taxon>Eukaryota</taxon>
        <taxon>Fungi</taxon>
        <taxon>Fungi incertae sedis</taxon>
        <taxon>Zoopagomycota</taxon>
        <taxon>Kickxellomycotina</taxon>
        <taxon>Harpellomycetes</taxon>
        <taxon>Harpellales</taxon>
        <taxon>Legeriomycetaceae</taxon>
        <taxon>Smittium</taxon>
    </lineage>
</organism>
<dbReference type="InterPro" id="IPR045864">
    <property type="entry name" value="aa-tRNA-synth_II/BPL/LPL"/>
</dbReference>
<dbReference type="FunFam" id="1.10.10.2320:FF:000001">
    <property type="entry name" value="phenylalanine--tRNA ligase alpha subunit"/>
    <property type="match status" value="1"/>
</dbReference>
<keyword evidence="17" id="KW-0812">Transmembrane</keyword>
<evidence type="ECO:0000256" key="14">
    <source>
        <dbReference type="ARBA" id="ARBA00030612"/>
    </source>
</evidence>
<dbReference type="FunFam" id="1.10.10.2330:FF:000002">
    <property type="entry name" value="Phenylalanyl-tRNA synthetase alpha chain"/>
    <property type="match status" value="1"/>
</dbReference>
<evidence type="ECO:0000256" key="9">
    <source>
        <dbReference type="ARBA" id="ARBA00022741"/>
    </source>
</evidence>
<evidence type="ECO:0000313" key="19">
    <source>
        <dbReference type="EMBL" id="OMJ28744.1"/>
    </source>
</evidence>
<dbReference type="PANTHER" id="PTHR11538">
    <property type="entry name" value="PHENYLALANYL-TRNA SYNTHETASE"/>
    <property type="match status" value="1"/>
</dbReference>
<evidence type="ECO:0000256" key="11">
    <source>
        <dbReference type="ARBA" id="ARBA00022842"/>
    </source>
</evidence>
<evidence type="ECO:0000256" key="17">
    <source>
        <dbReference type="SAM" id="Phobius"/>
    </source>
</evidence>
<gene>
    <name evidence="19" type="ORF">AYI69_g1766</name>
</gene>
<dbReference type="AlphaFoldDB" id="A0A1R1YPC6"/>
<dbReference type="NCBIfam" id="NF003210">
    <property type="entry name" value="PRK04172.1"/>
    <property type="match status" value="1"/>
</dbReference>
<comment type="cofactor">
    <cofactor evidence="1">
        <name>Mg(2+)</name>
        <dbReference type="ChEBI" id="CHEBI:18420"/>
    </cofactor>
</comment>
<comment type="catalytic activity">
    <reaction evidence="15">
        <text>tRNA(Phe) + L-phenylalanine + ATP = L-phenylalanyl-tRNA(Phe) + AMP + diphosphate + H(+)</text>
        <dbReference type="Rhea" id="RHEA:19413"/>
        <dbReference type="Rhea" id="RHEA-COMP:9668"/>
        <dbReference type="Rhea" id="RHEA-COMP:9699"/>
        <dbReference type="ChEBI" id="CHEBI:15378"/>
        <dbReference type="ChEBI" id="CHEBI:30616"/>
        <dbReference type="ChEBI" id="CHEBI:33019"/>
        <dbReference type="ChEBI" id="CHEBI:58095"/>
        <dbReference type="ChEBI" id="CHEBI:78442"/>
        <dbReference type="ChEBI" id="CHEBI:78531"/>
        <dbReference type="ChEBI" id="CHEBI:456215"/>
        <dbReference type="EC" id="6.1.1.20"/>
    </reaction>
</comment>
<dbReference type="GO" id="GO:0005829">
    <property type="term" value="C:cytosol"/>
    <property type="evidence" value="ECO:0007669"/>
    <property type="project" value="TreeGrafter"/>
</dbReference>
<evidence type="ECO:0000256" key="13">
    <source>
        <dbReference type="ARBA" id="ARBA00023146"/>
    </source>
</evidence>
<dbReference type="Proteomes" id="UP000187429">
    <property type="component" value="Unassembled WGS sequence"/>
</dbReference>
<evidence type="ECO:0000256" key="4">
    <source>
        <dbReference type="ARBA" id="ARBA00011209"/>
    </source>
</evidence>
<comment type="subcellular location">
    <subcellularLocation>
        <location evidence="2">Cytoplasm</location>
    </subcellularLocation>
</comment>
<keyword evidence="12" id="KW-0648">Protein biosynthesis</keyword>
<dbReference type="Gene3D" id="3.30.930.10">
    <property type="entry name" value="Bira Bifunctional Protein, Domain 2"/>
    <property type="match status" value="1"/>
</dbReference>
<evidence type="ECO:0000256" key="5">
    <source>
        <dbReference type="ARBA" id="ARBA00012814"/>
    </source>
</evidence>
<evidence type="ECO:0000313" key="20">
    <source>
        <dbReference type="Proteomes" id="UP000187429"/>
    </source>
</evidence>
<accession>A0A1R1YPC6</accession>
<dbReference type="PROSITE" id="PS50862">
    <property type="entry name" value="AA_TRNA_LIGASE_II"/>
    <property type="match status" value="1"/>
</dbReference>
<keyword evidence="9" id="KW-0547">Nucleotide-binding</keyword>